<dbReference type="InterPro" id="IPR029054">
    <property type="entry name" value="dUTPase-like"/>
</dbReference>
<comment type="similarity">
    <text evidence="1 5">Belongs to the dUTPase family.</text>
</comment>
<dbReference type="RefSeq" id="WP_233719561.1">
    <property type="nucleotide sequence ID" value="NZ_JAJUWU010000009.1"/>
</dbReference>
<proteinExistence type="inferred from homology"/>
<dbReference type="InterPro" id="IPR033704">
    <property type="entry name" value="dUTPase_trimeric"/>
</dbReference>
<dbReference type="CDD" id="cd07557">
    <property type="entry name" value="trimeric_dUTPase"/>
    <property type="match status" value="1"/>
</dbReference>
<dbReference type="PANTHER" id="PTHR11241:SF0">
    <property type="entry name" value="DEOXYURIDINE 5'-TRIPHOSPHATE NUCLEOTIDOHYDROLASE"/>
    <property type="match status" value="1"/>
</dbReference>
<evidence type="ECO:0000256" key="5">
    <source>
        <dbReference type="HAMAP-Rule" id="MF_00116"/>
    </source>
</evidence>
<comment type="catalytic activity">
    <reaction evidence="4 5">
        <text>dUTP + H2O = dUMP + diphosphate + H(+)</text>
        <dbReference type="Rhea" id="RHEA:10248"/>
        <dbReference type="ChEBI" id="CHEBI:15377"/>
        <dbReference type="ChEBI" id="CHEBI:15378"/>
        <dbReference type="ChEBI" id="CHEBI:33019"/>
        <dbReference type="ChEBI" id="CHEBI:61555"/>
        <dbReference type="ChEBI" id="CHEBI:246422"/>
        <dbReference type="EC" id="3.6.1.23"/>
    </reaction>
</comment>
<evidence type="ECO:0000256" key="2">
    <source>
        <dbReference type="ARBA" id="ARBA00022801"/>
    </source>
</evidence>
<dbReference type="EMBL" id="JAJUWU010000009">
    <property type="protein sequence ID" value="MCE7028403.1"/>
    <property type="molecule type" value="Genomic_DNA"/>
</dbReference>
<dbReference type="GO" id="GO:0004170">
    <property type="term" value="F:dUTP diphosphatase activity"/>
    <property type="evidence" value="ECO:0007669"/>
    <property type="project" value="UniProtKB-UniRule"/>
</dbReference>
<accession>A0A9X1P0Q6</accession>
<evidence type="ECO:0000259" key="6">
    <source>
        <dbReference type="Pfam" id="PF00692"/>
    </source>
</evidence>
<dbReference type="NCBIfam" id="TIGR00576">
    <property type="entry name" value="dut"/>
    <property type="match status" value="1"/>
</dbReference>
<dbReference type="SUPFAM" id="SSF51283">
    <property type="entry name" value="dUTPase-like"/>
    <property type="match status" value="1"/>
</dbReference>
<dbReference type="Proteomes" id="UP001139035">
    <property type="component" value="Unassembled WGS sequence"/>
</dbReference>
<evidence type="ECO:0000313" key="8">
    <source>
        <dbReference type="Proteomes" id="UP001139035"/>
    </source>
</evidence>
<keyword evidence="8" id="KW-1185">Reference proteome</keyword>
<dbReference type="InterPro" id="IPR008181">
    <property type="entry name" value="dUTPase"/>
</dbReference>
<gene>
    <name evidence="5 7" type="primary">dut</name>
    <name evidence="7" type="ORF">LZD57_10425</name>
</gene>
<comment type="caution">
    <text evidence="7">The sequence shown here is derived from an EMBL/GenBank/DDBJ whole genome shotgun (WGS) entry which is preliminary data.</text>
</comment>
<evidence type="ECO:0000256" key="4">
    <source>
        <dbReference type="ARBA" id="ARBA00047686"/>
    </source>
</evidence>
<comment type="cofactor">
    <cofactor evidence="5">
        <name>Mg(2+)</name>
        <dbReference type="ChEBI" id="CHEBI:18420"/>
    </cofactor>
</comment>
<dbReference type="GO" id="GO:0006226">
    <property type="term" value="P:dUMP biosynthetic process"/>
    <property type="evidence" value="ECO:0007669"/>
    <property type="project" value="UniProtKB-UniRule"/>
</dbReference>
<comment type="function">
    <text evidence="5">This enzyme is involved in nucleotide metabolism: it produces dUMP, the immediate precursor of thymidine nucleotides and it decreases the intracellular concentration of dUTP so that uracil cannot be incorporated into DNA.</text>
</comment>
<reference evidence="7" key="1">
    <citation type="submission" date="2022-01" db="EMBL/GenBank/DDBJ databases">
        <title>Jiella avicenniae sp. nov., a novel endophytic bacterium isolated from bark of Avicennia marina.</title>
        <authorList>
            <person name="Tuo L."/>
        </authorList>
    </citation>
    <scope>NUCLEOTIDE SEQUENCE</scope>
    <source>
        <strain evidence="7">CBK1P-4</strain>
    </source>
</reference>
<dbReference type="GO" id="GO:0000287">
    <property type="term" value="F:magnesium ion binding"/>
    <property type="evidence" value="ECO:0007669"/>
    <property type="project" value="UniProtKB-UniRule"/>
</dbReference>
<feature type="binding site" evidence="5">
    <location>
        <position position="74"/>
    </location>
    <ligand>
        <name>substrate</name>
    </ligand>
</feature>
<evidence type="ECO:0000256" key="1">
    <source>
        <dbReference type="ARBA" id="ARBA00006581"/>
    </source>
</evidence>
<dbReference type="AlphaFoldDB" id="A0A9X1P0Q6"/>
<evidence type="ECO:0000256" key="3">
    <source>
        <dbReference type="ARBA" id="ARBA00023080"/>
    </source>
</evidence>
<keyword evidence="2 5" id="KW-0378">Hydrolase</keyword>
<feature type="binding site" evidence="5">
    <location>
        <begin position="61"/>
        <end position="63"/>
    </location>
    <ligand>
        <name>substrate</name>
    </ligand>
</feature>
<keyword evidence="5" id="KW-0460">Magnesium</keyword>
<dbReference type="NCBIfam" id="NF001862">
    <property type="entry name" value="PRK00601.1"/>
    <property type="match status" value="1"/>
</dbReference>
<organism evidence="7 8">
    <name type="scientific">Jiella avicenniae</name>
    <dbReference type="NCBI Taxonomy" id="2907202"/>
    <lineage>
        <taxon>Bacteria</taxon>
        <taxon>Pseudomonadati</taxon>
        <taxon>Pseudomonadota</taxon>
        <taxon>Alphaproteobacteria</taxon>
        <taxon>Hyphomicrobiales</taxon>
        <taxon>Aurantimonadaceae</taxon>
        <taxon>Jiella</taxon>
    </lineage>
</organism>
<dbReference type="InterPro" id="IPR036157">
    <property type="entry name" value="dUTPase-like_sf"/>
</dbReference>
<dbReference type="EC" id="3.6.1.23" evidence="5"/>
<protein>
    <recommendedName>
        <fullName evidence="5">Deoxyuridine 5'-triphosphate nucleotidohydrolase</fullName>
        <shortName evidence="5">dUTPase</shortName>
        <ecNumber evidence="5">3.6.1.23</ecNumber>
    </recommendedName>
    <alternativeName>
        <fullName evidence="5">dUTP pyrophosphatase</fullName>
    </alternativeName>
</protein>
<keyword evidence="3 5" id="KW-0546">Nucleotide metabolism</keyword>
<dbReference type="Pfam" id="PF00692">
    <property type="entry name" value="dUTPase"/>
    <property type="match status" value="1"/>
</dbReference>
<dbReference type="HAMAP" id="MF_00116">
    <property type="entry name" value="dUTPase_bact"/>
    <property type="match status" value="1"/>
</dbReference>
<feature type="binding site" evidence="5">
    <location>
        <begin position="78"/>
        <end position="80"/>
    </location>
    <ligand>
        <name>substrate</name>
    </ligand>
</feature>
<comment type="pathway">
    <text evidence="5">Pyrimidine metabolism; dUMP biosynthesis; dUMP from dCTP (dUTP route): step 2/2.</text>
</comment>
<sequence>MRLDHGRDAKFPAYASEGAAGADLSAALRMPLTLAPGERALVPTGLAVELPEGFEMQIRPRSGLAARQGVTVLNSPGTIDSDYRGEVKVLLINLGAEAVTISNGDRIAQAVIAPVTRAEFVSAEVLSGSARGEGGFGSTGRN</sequence>
<dbReference type="PANTHER" id="PTHR11241">
    <property type="entry name" value="DEOXYURIDINE 5'-TRIPHOSPHATE NUCLEOTIDOHYDROLASE"/>
    <property type="match status" value="1"/>
</dbReference>
<feature type="domain" description="dUTPase-like" evidence="6">
    <location>
        <begin position="8"/>
        <end position="140"/>
    </location>
</feature>
<dbReference type="GO" id="GO:0046081">
    <property type="term" value="P:dUTP catabolic process"/>
    <property type="evidence" value="ECO:0007669"/>
    <property type="project" value="InterPro"/>
</dbReference>
<evidence type="ECO:0000313" key="7">
    <source>
        <dbReference type="EMBL" id="MCE7028403.1"/>
    </source>
</evidence>
<name>A0A9X1P0Q6_9HYPH</name>
<comment type="caution">
    <text evidence="5">Lacks conserved residue(s) required for the propagation of feature annotation.</text>
</comment>
<keyword evidence="5" id="KW-0479">Metal-binding</keyword>
<dbReference type="Gene3D" id="2.70.40.10">
    <property type="match status" value="1"/>
</dbReference>